<keyword evidence="5" id="KW-1133">Transmembrane helix</keyword>
<proteinExistence type="inferred from homology"/>
<feature type="domain" description="Tyrosine-protein phosphatase" evidence="6">
    <location>
        <begin position="536"/>
        <end position="775"/>
    </location>
</feature>
<name>A0A8B8BY14_CRAVI</name>
<dbReference type="InterPro" id="IPR050348">
    <property type="entry name" value="Protein-Tyr_Phosphatase"/>
</dbReference>
<dbReference type="GO" id="GO:0004725">
    <property type="term" value="F:protein tyrosine phosphatase activity"/>
    <property type="evidence" value="ECO:0007669"/>
    <property type="project" value="InterPro"/>
</dbReference>
<dbReference type="Gene3D" id="2.60.120.260">
    <property type="entry name" value="Galactose-binding domain-like"/>
    <property type="match status" value="1"/>
</dbReference>
<dbReference type="OrthoDB" id="10057603at2759"/>
<evidence type="ECO:0000256" key="5">
    <source>
        <dbReference type="SAM" id="Phobius"/>
    </source>
</evidence>
<dbReference type="PROSITE" id="PS00383">
    <property type="entry name" value="TYR_PHOSPHATASE_1"/>
    <property type="match status" value="1"/>
</dbReference>
<dbReference type="RefSeq" id="XP_022307731.1">
    <property type="nucleotide sequence ID" value="XM_022452023.1"/>
</dbReference>
<dbReference type="PROSITE" id="PS50056">
    <property type="entry name" value="TYR_PHOSPHATASE_2"/>
    <property type="match status" value="1"/>
</dbReference>
<dbReference type="SMART" id="SM00181">
    <property type="entry name" value="EGF"/>
    <property type="match status" value="6"/>
</dbReference>
<evidence type="ECO:0000256" key="3">
    <source>
        <dbReference type="ARBA" id="ARBA00022801"/>
    </source>
</evidence>
<dbReference type="InterPro" id="IPR016130">
    <property type="entry name" value="Tyr_Pase_AS"/>
</dbReference>
<dbReference type="InterPro" id="IPR003595">
    <property type="entry name" value="Tyr_Pase_cat"/>
</dbReference>
<dbReference type="PANTHER" id="PTHR19134">
    <property type="entry name" value="RECEPTOR-TYPE TYROSINE-PROTEIN PHOSPHATASE"/>
    <property type="match status" value="1"/>
</dbReference>
<evidence type="ECO:0000256" key="2">
    <source>
        <dbReference type="ARBA" id="ARBA00013064"/>
    </source>
</evidence>
<keyword evidence="3" id="KW-0378">Hydrolase</keyword>
<gene>
    <name evidence="9" type="primary">LOC111113733</name>
</gene>
<feature type="transmembrane region" description="Helical" evidence="5">
    <location>
        <begin position="383"/>
        <end position="407"/>
    </location>
</feature>
<comment type="similarity">
    <text evidence="1">Belongs to the protein-tyrosine phosphatase family.</text>
</comment>
<dbReference type="CDD" id="cd00047">
    <property type="entry name" value="PTPc"/>
    <property type="match status" value="1"/>
</dbReference>
<evidence type="ECO:0000259" key="6">
    <source>
        <dbReference type="PROSITE" id="PS50055"/>
    </source>
</evidence>
<dbReference type="AlphaFoldDB" id="A0A8B8BY14"/>
<reference evidence="9" key="1">
    <citation type="submission" date="2025-08" db="UniProtKB">
        <authorList>
            <consortium name="RefSeq"/>
        </authorList>
    </citation>
    <scope>IDENTIFICATION</scope>
    <source>
        <tissue evidence="9">Whole sample</tissue>
    </source>
</reference>
<protein>
    <recommendedName>
        <fullName evidence="2">protein-tyrosine-phosphatase</fullName>
        <ecNumber evidence="2">3.1.3.48</ecNumber>
    </recommendedName>
</protein>
<dbReference type="KEGG" id="cvn:111113733"/>
<evidence type="ECO:0000313" key="8">
    <source>
        <dbReference type="Proteomes" id="UP000694844"/>
    </source>
</evidence>
<dbReference type="InterPro" id="IPR000242">
    <property type="entry name" value="PTP_cat"/>
</dbReference>
<feature type="domain" description="Tyrosine-protein phosphatase" evidence="6">
    <location>
        <begin position="816"/>
        <end position="1063"/>
    </location>
</feature>
<keyword evidence="8" id="KW-1185">Reference proteome</keyword>
<evidence type="ECO:0000256" key="4">
    <source>
        <dbReference type="ARBA" id="ARBA00022912"/>
    </source>
</evidence>
<dbReference type="PRINTS" id="PR00700">
    <property type="entry name" value="PRTYPHPHTASE"/>
</dbReference>
<dbReference type="InterPro" id="IPR000387">
    <property type="entry name" value="Tyr_Pase_dom"/>
</dbReference>
<keyword evidence="5" id="KW-0812">Transmembrane</keyword>
<dbReference type="Pfam" id="PF00102">
    <property type="entry name" value="Y_phosphatase"/>
    <property type="match status" value="2"/>
</dbReference>
<dbReference type="EC" id="3.1.3.48" evidence="2"/>
<dbReference type="Gene3D" id="3.90.190.10">
    <property type="entry name" value="Protein tyrosine phosphatase superfamily"/>
    <property type="match status" value="2"/>
</dbReference>
<dbReference type="InterPro" id="IPR029021">
    <property type="entry name" value="Prot-tyrosine_phosphatase-like"/>
</dbReference>
<dbReference type="SMART" id="SM00404">
    <property type="entry name" value="PTPc_motif"/>
    <property type="match status" value="2"/>
</dbReference>
<dbReference type="Gene3D" id="2.170.300.10">
    <property type="entry name" value="Tie2 ligand-binding domain superfamily"/>
    <property type="match status" value="2"/>
</dbReference>
<dbReference type="GeneID" id="111113733"/>
<dbReference type="SUPFAM" id="SSF52799">
    <property type="entry name" value="(Phosphotyrosine protein) phosphatases II"/>
    <property type="match status" value="2"/>
</dbReference>
<dbReference type="Proteomes" id="UP000694844">
    <property type="component" value="Chromosome 9"/>
</dbReference>
<evidence type="ECO:0000313" key="9">
    <source>
        <dbReference type="RefSeq" id="XP_022307731.1"/>
    </source>
</evidence>
<keyword evidence="5" id="KW-0472">Membrane</keyword>
<dbReference type="SMART" id="SM00194">
    <property type="entry name" value="PTPc"/>
    <property type="match status" value="2"/>
</dbReference>
<dbReference type="InterPro" id="IPR000742">
    <property type="entry name" value="EGF"/>
</dbReference>
<keyword evidence="4" id="KW-0904">Protein phosphatase</keyword>
<evidence type="ECO:0000256" key="1">
    <source>
        <dbReference type="ARBA" id="ARBA00009580"/>
    </source>
</evidence>
<accession>A0A8B8BY14</accession>
<feature type="domain" description="Tyrosine specific protein phosphatases" evidence="7">
    <location>
        <begin position="726"/>
        <end position="781"/>
    </location>
</feature>
<organism evidence="8 9">
    <name type="scientific">Crassostrea virginica</name>
    <name type="common">Eastern oyster</name>
    <dbReference type="NCBI Taxonomy" id="6565"/>
    <lineage>
        <taxon>Eukaryota</taxon>
        <taxon>Metazoa</taxon>
        <taxon>Spiralia</taxon>
        <taxon>Lophotrochozoa</taxon>
        <taxon>Mollusca</taxon>
        <taxon>Bivalvia</taxon>
        <taxon>Autobranchia</taxon>
        <taxon>Pteriomorphia</taxon>
        <taxon>Ostreida</taxon>
        <taxon>Ostreoidea</taxon>
        <taxon>Ostreidae</taxon>
        <taxon>Crassostrea</taxon>
    </lineage>
</organism>
<sequence length="1075" mass="120898">MQYAQSKPVWDKDDHFTTYLLGFSVYVSNTTNKEEGVLCFRDNNYTRASVPNPVNITCSYHGRYVIYYNNRTDPPLPNGYSKYAFNDLCEVEVYGCPSPGFYGENCSIPCPHNCHCHIVEGTCLGCLPGYRGVTCNDECEQFKHGLECSQACGNCSRGESCYHVNGSCLNGCDAGVHGVKCDIECRAGRFGENCLQHCSKHCVISGKCDRVTGHCIGGCQNGWKNAQCNQKCDGKMFGKDCKESCGKCLNNDQCHHVNGNCVNGCNPGYYGINCTNECPDGLYGHECQDNCSANCNVSGRCDSITGHCEGGCQSGWKQSKCDAMCDNGMFGQDCYERCGECVGEEQCHHVNGLCINGCKHGYKGIRCTKEDITTTHGQTNREILSAVTAVILIIALVTIVVGVLIIGRRRLQVKVQRVITTHIEMQGNRTENNDPMTNNSQEYVFSTLSTNDIHLSYIHEITPNLECENASLQRDTGRSENSEVYLAKEHISIDKHIDKSSITGSHDICIENIPDILVNQLHQTIVEMKKCEDEGFKREYSMLSNGELFPCNVGKQKENFSKNRYKTTLPYDHSRVIIFGDNDSSEYINANFIEDSERELAYIATQGPKENTVKDFWRMVWQQNVTQIVMLTNLTERGKIKCFKYWPDCSNPELYGNITIENVLERQYSFYITRQFVLSHNQRQLSRDIIQYHYTMWPDHGTPEPLSLALFHNRVLRASCDENRTPMVVHCSAGIGRTGTFIALDALYREGKRTGKINVAKYVKIMRSCRMNMGQYMTIFATLNERFKASLQTQCLSTFKDNLDSVLTSAQKQSYIEREFETLLHIRPEYTVKDYLEASYHVNKNDAVLPLDRYILYLTSPAASRGSYINAINVFSYLQNDAIIVTHYPPPEDALDFLRLLVDHGSKVVICMDPLCKIESLNSWLSGSSSDKMVGPFCVQRVGETGTGVKVTYIRILNEEKLSHAVSIVEPREVPGPDGTPSSLRSLVSFAMNVSSEGPITVISKDGASLCGAFCAVFNCIQQINMDDSVDVFTTVRQLQTRRPEFCSTLEEYLLVYRALRDYIGTMSENIYENM</sequence>
<dbReference type="PANTHER" id="PTHR19134:SF562">
    <property type="entry name" value="PROTEIN-TYROSINE-PHOSPHATASE"/>
    <property type="match status" value="1"/>
</dbReference>
<dbReference type="PROSITE" id="PS50055">
    <property type="entry name" value="TYR_PHOSPHATASE_PTP"/>
    <property type="match status" value="2"/>
</dbReference>
<evidence type="ECO:0000259" key="7">
    <source>
        <dbReference type="PROSITE" id="PS50056"/>
    </source>
</evidence>